<evidence type="ECO:0000256" key="1">
    <source>
        <dbReference type="SAM" id="MobiDB-lite"/>
    </source>
</evidence>
<proteinExistence type="predicted"/>
<name>A0A9D0YYD9_9FIRM</name>
<keyword evidence="2" id="KW-0472">Membrane</keyword>
<dbReference type="Proteomes" id="UP000886725">
    <property type="component" value="Unassembled WGS sequence"/>
</dbReference>
<sequence length="227" mass="25490">MNDDKGFKREDYEFYLDSKRPRAAVVSGPESLQKPVSIDRELARDRSVSSTKKGVPATRKKKQVSNDKQKRLMAVVATVLVGSGIAIGAFATNQVRDFKERSDTYDAMIATVQRELGDALDSKEERALAYDAIASSFGLDLSDNQDSDYIIYMTEHAFPDEDADFVVMGDLAGCDDYTTLCYQHGYTRATSDTGDRIPDMNVYYNYMQAETERVIDHLQDAEKEVTK</sequence>
<reference evidence="3" key="2">
    <citation type="journal article" date="2021" name="PeerJ">
        <title>Extensive microbial diversity within the chicken gut microbiome revealed by metagenomics and culture.</title>
        <authorList>
            <person name="Gilroy R."/>
            <person name="Ravi A."/>
            <person name="Getino M."/>
            <person name="Pursley I."/>
            <person name="Horton D.L."/>
            <person name="Alikhan N.F."/>
            <person name="Baker D."/>
            <person name="Gharbi K."/>
            <person name="Hall N."/>
            <person name="Watson M."/>
            <person name="Adriaenssens E.M."/>
            <person name="Foster-Nyarko E."/>
            <person name="Jarju S."/>
            <person name="Secka A."/>
            <person name="Antonio M."/>
            <person name="Oren A."/>
            <person name="Chaudhuri R.R."/>
            <person name="La Ragione R."/>
            <person name="Hildebrand F."/>
            <person name="Pallen M.J."/>
        </authorList>
    </citation>
    <scope>NUCLEOTIDE SEQUENCE</scope>
    <source>
        <strain evidence="3">CHK165-10780</strain>
    </source>
</reference>
<dbReference type="AlphaFoldDB" id="A0A9D0YYD9"/>
<evidence type="ECO:0000313" key="4">
    <source>
        <dbReference type="Proteomes" id="UP000886725"/>
    </source>
</evidence>
<protein>
    <submittedName>
        <fullName evidence="3">Uncharacterized protein</fullName>
    </submittedName>
</protein>
<feature type="transmembrane region" description="Helical" evidence="2">
    <location>
        <begin position="72"/>
        <end position="91"/>
    </location>
</feature>
<keyword evidence="2" id="KW-1133">Transmembrane helix</keyword>
<comment type="caution">
    <text evidence="3">The sequence shown here is derived from an EMBL/GenBank/DDBJ whole genome shotgun (WGS) entry which is preliminary data.</text>
</comment>
<organism evidence="3 4">
    <name type="scientific">Candidatus Faecenecus gallistercoris</name>
    <dbReference type="NCBI Taxonomy" id="2840793"/>
    <lineage>
        <taxon>Bacteria</taxon>
        <taxon>Bacillati</taxon>
        <taxon>Bacillota</taxon>
        <taxon>Bacillota incertae sedis</taxon>
        <taxon>Candidatus Faecenecus</taxon>
    </lineage>
</organism>
<reference evidence="3" key="1">
    <citation type="submission" date="2020-10" db="EMBL/GenBank/DDBJ databases">
        <authorList>
            <person name="Gilroy R."/>
        </authorList>
    </citation>
    <scope>NUCLEOTIDE SEQUENCE</scope>
    <source>
        <strain evidence="3">CHK165-10780</strain>
    </source>
</reference>
<accession>A0A9D0YYD9</accession>
<gene>
    <name evidence="3" type="ORF">IAC85_00725</name>
</gene>
<evidence type="ECO:0000313" key="3">
    <source>
        <dbReference type="EMBL" id="HIQ64242.1"/>
    </source>
</evidence>
<dbReference type="EMBL" id="DVFU01000018">
    <property type="protein sequence ID" value="HIQ64242.1"/>
    <property type="molecule type" value="Genomic_DNA"/>
</dbReference>
<feature type="region of interest" description="Disordered" evidence="1">
    <location>
        <begin position="25"/>
        <end position="66"/>
    </location>
</feature>
<evidence type="ECO:0000256" key="2">
    <source>
        <dbReference type="SAM" id="Phobius"/>
    </source>
</evidence>
<feature type="compositionally biased region" description="Basic and acidic residues" evidence="1">
    <location>
        <begin position="37"/>
        <end position="47"/>
    </location>
</feature>
<keyword evidence="2" id="KW-0812">Transmembrane</keyword>